<proteinExistence type="predicted"/>
<reference evidence="1" key="1">
    <citation type="submission" date="2022-10" db="EMBL/GenBank/DDBJ databases">
        <title>Divergent RNA viruses in the cosmopolitan monoxenous trypanosomatid Leptomonas pyrrhocoris.</title>
        <authorList>
            <person name="Grybchuk D."/>
            <person name="Macedo D.H."/>
            <person name="Kostygov A."/>
            <person name="Votypka J."/>
            <person name="Sevcik J."/>
            <person name="Yurchenko V."/>
        </authorList>
    </citation>
    <scope>NUCLEOTIDE SEQUENCE</scope>
    <source>
        <strain evidence="1">OstraCZ-Pr14</strain>
    </source>
</reference>
<organism evidence="1">
    <name type="scientific">Leptomonas pyrrhocoris ostravirus</name>
    <dbReference type="NCBI Taxonomy" id="3070843"/>
    <lineage>
        <taxon>Viruses</taxon>
        <taxon>Riboviria</taxon>
    </lineage>
</organism>
<protein>
    <submittedName>
        <fullName evidence="1">Uncharacterized protein</fullName>
    </submittedName>
</protein>
<dbReference type="EMBL" id="OP722850">
    <property type="protein sequence ID" value="WMB96274.1"/>
    <property type="molecule type" value="Viral_cRNA"/>
</dbReference>
<evidence type="ECO:0000313" key="1">
    <source>
        <dbReference type="EMBL" id="WMB96274.1"/>
    </source>
</evidence>
<accession>A0AA50Q9F5</accession>
<name>A0AA50Q9F5_9VIRU</name>
<sequence length="1366" mass="150080">MSQIHSNLLEGGVSLCSVERACLSPQRWLWQSETSYGSSLDITVNTFRTVSKRTAVGSILCFSCYVVGRGIVMVSKNAVISPSRGVRMVSVNAEVVLETLALDDMREDGGSLGAIGSVPTRTTPDGDYYAVYASDASEVDQQEFTFRAPCGSCISVVLAGHFRVSFLRAALFNGMLTGFIGLPFACMTCDRIVRNGCVDVVCDQPLGFTGGVNFGGHAISGRVTLTINVPLRVAPRIRLLPFPFTEQLSHVRSGDNDTTWTRAVGQYLRVPTPLSRVDVTPPLNALPIRAGDLAAHGRSGYPHACGDNLARFFEVRPWSALDISDVVLSEAVPETQEFKDEWGLSGGDVRFEAYIKHEREPTLYMPKLDGVNLWARRSGEGGWEMGTKDVCVRGGIVESGSLIGNMLYVCLLQFALNFADSDPSFAQLLLGVRRCPTRAEYDKLAARVELGKDERCATDIINALLAYMLSYEDDCGNISYQFEFIGVFSGRFVDYFVGERRVMGAFVCTGINGQTMVSGSQIAAPQSGPFSGMMYPSVFRGLISEAESASQRGEGVLTMIGCNVVKMKSASWLAIAAGAPGVNAPFYGVVRQRVVSISSGELCVRDALLQVINARLGPSCRMMSMTCDLGGSLTDILLHSGTAKKRPGSVAPVQFRIGLSLPHGGTKLSVRWDGDAVDQPVSFYGVMMQYRPLQPAFVARPSPATSVWRFVTLHGKAGFQALMTHLGQTAVANMQLNDDFYDFNIHAPRFLFNLSRVSWWDQCCLCGRFQFETIERDQREAFLLPTRNSIFVTKAPDDRGHGSEFIYDLHTKVLTLSGFRINVWYPCFRAFDTFTMEHSVVHYLRRHFVQYFTAHPEGRIIFYVHESVSTSVPHGHLSFGASPRDAYEAAFGHDSVSRLPMQRSARALSFSKNGHTILSLASDTHLLAYKFLGMGSTCFRRIGFLETVSRPMNFIASHEAIEGSGVGRQGVLSAYDLPVICPLSGDAWRCVLCAADSWGIQALQDFGRGNFRFHARNYRATLQRIGTREATPSTACAIATSLAIIIARERNCEVIRGTMLHAAAFARAFHGTFIASRLVLEGNNLKARFSHSLMGVGGVAVFCGGLTRAEHVSDPEVVIFDICTSFSDVGRVVDVKRGIFHFVCFEGFPFLVWSRDALSITNAVVGSERAVPSYVQSYFLNFEFLRYARCGNVHRECPTAADSLEALISSWEGQLNGYVFNFPQQFLQVAIRYAFRMSSCACEPAALRERLSNARKGSKIELCFSGVTTTFYGDVAMTRGVLRRTTEIGQYPHTRVSTCSALSGRGFLYVCRYANSEIVSVVWFLVDGNHVLSDSASDGTFLLCEPIDPTRPFLFSTSGCVPVYDC</sequence>